<dbReference type="Gene3D" id="2.70.50.70">
    <property type="match status" value="1"/>
</dbReference>
<evidence type="ECO:0000256" key="11">
    <source>
        <dbReference type="ARBA" id="ARBA00023277"/>
    </source>
</evidence>
<organism evidence="18 19">
    <name type="scientific">Orbilia ellipsospora</name>
    <dbReference type="NCBI Taxonomy" id="2528407"/>
    <lineage>
        <taxon>Eukaryota</taxon>
        <taxon>Fungi</taxon>
        <taxon>Dikarya</taxon>
        <taxon>Ascomycota</taxon>
        <taxon>Pezizomycotina</taxon>
        <taxon>Orbiliomycetes</taxon>
        <taxon>Orbiliales</taxon>
        <taxon>Orbiliaceae</taxon>
        <taxon>Orbilia</taxon>
    </lineage>
</organism>
<evidence type="ECO:0000256" key="3">
    <source>
        <dbReference type="ARBA" id="ARBA00022525"/>
    </source>
</evidence>
<dbReference type="PANTHER" id="PTHR33353">
    <property type="entry name" value="PUTATIVE (AFU_ORTHOLOGUE AFUA_1G12560)-RELATED"/>
    <property type="match status" value="1"/>
</dbReference>
<keyword evidence="11 15" id="KW-0119">Carbohydrate metabolism</keyword>
<evidence type="ECO:0000256" key="8">
    <source>
        <dbReference type="ARBA" id="ARBA00023008"/>
    </source>
</evidence>
<dbReference type="GO" id="GO:0046872">
    <property type="term" value="F:metal ion binding"/>
    <property type="evidence" value="ECO:0007669"/>
    <property type="project" value="UniProtKB-KW"/>
</dbReference>
<keyword evidence="8" id="KW-0186">Copper</keyword>
<protein>
    <recommendedName>
        <fullName evidence="15">AA9 family lytic polysaccharide monooxygenase</fullName>
        <ecNumber evidence="15">1.14.99.56</ecNumber>
    </recommendedName>
    <alternativeName>
        <fullName evidence="15">Endo-beta-1,4-glucanase</fullName>
    </alternativeName>
    <alternativeName>
        <fullName evidence="15">Glycosyl hydrolase 61 family protein</fullName>
    </alternativeName>
</protein>
<feature type="domain" description="CBM1" evidence="17">
    <location>
        <begin position="323"/>
        <end position="358"/>
    </location>
</feature>
<evidence type="ECO:0000256" key="2">
    <source>
        <dbReference type="ARBA" id="ARBA00004613"/>
    </source>
</evidence>
<dbReference type="Pfam" id="PF03443">
    <property type="entry name" value="AA9"/>
    <property type="match status" value="1"/>
</dbReference>
<evidence type="ECO:0000256" key="5">
    <source>
        <dbReference type="ARBA" id="ARBA00022729"/>
    </source>
</evidence>
<dbReference type="InterPro" id="IPR005103">
    <property type="entry name" value="AA9_LPMO"/>
</dbReference>
<evidence type="ECO:0000256" key="12">
    <source>
        <dbReference type="ARBA" id="ARBA00023326"/>
    </source>
</evidence>
<dbReference type="CDD" id="cd21175">
    <property type="entry name" value="LPMO_AA9"/>
    <property type="match status" value="1"/>
</dbReference>
<keyword evidence="6 15" id="KW-0136">Cellulose degradation</keyword>
<dbReference type="GO" id="GO:0008810">
    <property type="term" value="F:cellulase activity"/>
    <property type="evidence" value="ECO:0007669"/>
    <property type="project" value="UniProtKB-UniRule"/>
</dbReference>
<dbReference type="GO" id="GO:0004497">
    <property type="term" value="F:monooxygenase activity"/>
    <property type="evidence" value="ECO:0007669"/>
    <property type="project" value="UniProtKB-KW"/>
</dbReference>
<reference evidence="18 19" key="1">
    <citation type="submission" date="2019-10" db="EMBL/GenBank/DDBJ databases">
        <authorList>
            <person name="Palmer J.M."/>
        </authorList>
    </citation>
    <scope>NUCLEOTIDE SEQUENCE [LARGE SCALE GENOMIC DNA]</scope>
    <source>
        <strain evidence="18 19">TWF694</strain>
    </source>
</reference>
<keyword evidence="10 15" id="KW-1015">Disulfide bond</keyword>
<dbReference type="EC" id="1.14.99.56" evidence="15"/>
<dbReference type="InterPro" id="IPR035971">
    <property type="entry name" value="CBD_sf"/>
</dbReference>
<evidence type="ECO:0000256" key="10">
    <source>
        <dbReference type="ARBA" id="ARBA00023157"/>
    </source>
</evidence>
<dbReference type="GO" id="GO:0030245">
    <property type="term" value="P:cellulose catabolic process"/>
    <property type="evidence" value="ECO:0007669"/>
    <property type="project" value="UniProtKB-UniRule"/>
</dbReference>
<comment type="similarity">
    <text evidence="13">Belongs to the polysaccharide monooxygenase AA9 family.</text>
</comment>
<evidence type="ECO:0000256" key="14">
    <source>
        <dbReference type="ARBA" id="ARBA00045077"/>
    </source>
</evidence>
<name>A0AAV9XN67_9PEZI</name>
<comment type="catalytic activity">
    <reaction evidence="14 15">
        <text>[(1-&gt;4)-beta-D-glucosyl]n+m + reduced acceptor + O2 = 4-dehydro-beta-D-glucosyl-[(1-&gt;4)-beta-D-glucosyl]n-1 + [(1-&gt;4)-beta-D-glucosyl]m + acceptor + H2O.</text>
        <dbReference type="EC" id="1.14.99.56"/>
    </reaction>
</comment>
<sequence>MKAQSLAVVAASIAGASAHAIFQKLAVNGVDQGTSCIRLPQGPSANFPVTLVSSNDIRCNVGGSTGVSGVCSVPAGSTITVEMHPTYSAADQSCDVEAIGGAHHGPVQVYMQKVSDATTADGSGPWFKVYALGLISGYNPGTWGTDAMNANCGKVNIVVPSGLAPGNYLVRAEVIALHAAFQPNGAQFYITCYQINVTGGGSESPSGVLLPGAYNPTDPGIYWNLYTSFNSYPLPGPTVYTGGSGGSKTTTIQTTVSLKTMTTSATVRTTTPSSTTTKSTTTTTKATTTPSTTTKSITTQSTTTKTTTPLTTTRSTTTGGSGTGSPLYGQCGGIGWTGPTNCAQGTCTVSNAYFSQCL</sequence>
<gene>
    <name evidence="18" type="ORF">TWF694_006971</name>
</gene>
<comment type="subcellular location">
    <subcellularLocation>
        <location evidence="2 15">Secreted</location>
    </subcellularLocation>
</comment>
<dbReference type="GO" id="GO:0030248">
    <property type="term" value="F:cellulose binding"/>
    <property type="evidence" value="ECO:0007669"/>
    <property type="project" value="UniProtKB-UniRule"/>
</dbReference>
<evidence type="ECO:0000313" key="18">
    <source>
        <dbReference type="EMBL" id="KAK6543041.1"/>
    </source>
</evidence>
<evidence type="ECO:0000256" key="16">
    <source>
        <dbReference type="SAM" id="MobiDB-lite"/>
    </source>
</evidence>
<dbReference type="GO" id="GO:0005576">
    <property type="term" value="C:extracellular region"/>
    <property type="evidence" value="ECO:0007669"/>
    <property type="project" value="UniProtKB-SubCell"/>
</dbReference>
<comment type="domain">
    <text evidence="15">Has a modular structure: an endo-beta-1,4-glucanase catalytic module at the N-terminus, a linker rich in serines and threonines, and a C-terminal carbohydrate-binding module (CBM).</text>
</comment>
<dbReference type="Pfam" id="PF00734">
    <property type="entry name" value="CBM_1"/>
    <property type="match status" value="1"/>
</dbReference>
<accession>A0AAV9XN67</accession>
<feature type="region of interest" description="Disordered" evidence="16">
    <location>
        <begin position="263"/>
        <end position="323"/>
    </location>
</feature>
<evidence type="ECO:0000256" key="4">
    <source>
        <dbReference type="ARBA" id="ARBA00022723"/>
    </source>
</evidence>
<evidence type="ECO:0000259" key="17">
    <source>
        <dbReference type="PROSITE" id="PS51164"/>
    </source>
</evidence>
<dbReference type="SUPFAM" id="SSF57180">
    <property type="entry name" value="Cellulose-binding domain"/>
    <property type="match status" value="1"/>
</dbReference>
<evidence type="ECO:0000313" key="19">
    <source>
        <dbReference type="Proteomes" id="UP001365542"/>
    </source>
</evidence>
<feature type="compositionally biased region" description="Low complexity" evidence="16">
    <location>
        <begin position="263"/>
        <end position="318"/>
    </location>
</feature>
<dbReference type="SMART" id="SM00236">
    <property type="entry name" value="fCBD"/>
    <property type="match status" value="1"/>
</dbReference>
<keyword evidence="3 15" id="KW-0964">Secreted</keyword>
<evidence type="ECO:0000256" key="6">
    <source>
        <dbReference type="ARBA" id="ARBA00023001"/>
    </source>
</evidence>
<comment type="cofactor">
    <cofactor evidence="1">
        <name>Cu(2+)</name>
        <dbReference type="ChEBI" id="CHEBI:29036"/>
    </cofactor>
</comment>
<dbReference type="Proteomes" id="UP001365542">
    <property type="component" value="Unassembled WGS sequence"/>
</dbReference>
<dbReference type="PROSITE" id="PS00562">
    <property type="entry name" value="CBM1_1"/>
    <property type="match status" value="1"/>
</dbReference>
<dbReference type="AlphaFoldDB" id="A0AAV9XN67"/>
<dbReference type="PROSITE" id="PS51164">
    <property type="entry name" value="CBM1_2"/>
    <property type="match status" value="1"/>
</dbReference>
<dbReference type="InterPro" id="IPR049892">
    <property type="entry name" value="AA9"/>
</dbReference>
<comment type="function">
    <text evidence="15">Lytic polysaccharide monooxygenase (LMPO) that depolymerizes crystalline and amorphous polysaccharides via the oxidation of scissile alpha- or beta-(1-4)-glycosidic bonds, yielding C1 and/or C4 oxidation products. Catalysis by LPMOs requires the reduction of the active-site copper from Cu(II) to Cu(I) by a reducing agent and H(2)O(2) or O(2) as a cosubstrate.</text>
</comment>
<dbReference type="EMBL" id="JAVHJO010000002">
    <property type="protein sequence ID" value="KAK6543041.1"/>
    <property type="molecule type" value="Genomic_DNA"/>
</dbReference>
<keyword evidence="9" id="KW-0503">Monooxygenase</keyword>
<proteinExistence type="inferred from homology"/>
<evidence type="ECO:0000256" key="9">
    <source>
        <dbReference type="ARBA" id="ARBA00023033"/>
    </source>
</evidence>
<evidence type="ECO:0000256" key="1">
    <source>
        <dbReference type="ARBA" id="ARBA00001973"/>
    </source>
</evidence>
<keyword evidence="4" id="KW-0479">Metal-binding</keyword>
<comment type="caution">
    <text evidence="18">The sequence shown here is derived from an EMBL/GenBank/DDBJ whole genome shotgun (WGS) entry which is preliminary data.</text>
</comment>
<dbReference type="InterPro" id="IPR000254">
    <property type="entry name" value="CBD"/>
</dbReference>
<keyword evidence="19" id="KW-1185">Reference proteome</keyword>
<evidence type="ECO:0000256" key="15">
    <source>
        <dbReference type="RuleBase" id="RU368122"/>
    </source>
</evidence>
<keyword evidence="7" id="KW-0560">Oxidoreductase</keyword>
<dbReference type="PANTHER" id="PTHR33353:SF9">
    <property type="entry name" value="ENDOGLUCANASE II"/>
    <property type="match status" value="1"/>
</dbReference>
<evidence type="ECO:0000256" key="7">
    <source>
        <dbReference type="ARBA" id="ARBA00023002"/>
    </source>
</evidence>
<keyword evidence="5" id="KW-0732">Signal</keyword>
<keyword evidence="12 15" id="KW-0624">Polysaccharide degradation</keyword>
<evidence type="ECO:0000256" key="13">
    <source>
        <dbReference type="ARBA" id="ARBA00044502"/>
    </source>
</evidence>